<dbReference type="PANTHER" id="PTHR16222">
    <property type="entry name" value="ADP-RIBOSYLGLYCOHYDROLASE"/>
    <property type="match status" value="1"/>
</dbReference>
<name>A0ABT2S761_9FIRM</name>
<comment type="similarity">
    <text evidence="1">Belongs to the ADP-ribosylglycohydrolase family.</text>
</comment>
<dbReference type="SUPFAM" id="SSF101478">
    <property type="entry name" value="ADP-ribosylglycohydrolase"/>
    <property type="match status" value="1"/>
</dbReference>
<dbReference type="Pfam" id="PF03747">
    <property type="entry name" value="ADP_ribosyl_GH"/>
    <property type="match status" value="1"/>
</dbReference>
<proteinExistence type="inferred from homology"/>
<dbReference type="Proteomes" id="UP001207605">
    <property type="component" value="Unassembled WGS sequence"/>
</dbReference>
<dbReference type="Gene3D" id="1.10.4080.10">
    <property type="entry name" value="ADP-ribosylation/Crystallin J1"/>
    <property type="match status" value="1"/>
</dbReference>
<reference evidence="3 4" key="1">
    <citation type="journal article" date="2021" name="ISME Commun">
        <title>Automated analysis of genomic sequences facilitates high-throughput and comprehensive description of bacteria.</title>
        <authorList>
            <person name="Hitch T.C.A."/>
        </authorList>
    </citation>
    <scope>NUCLEOTIDE SEQUENCE [LARGE SCALE GENOMIC DNA]</scope>
    <source>
        <strain evidence="3 4">Sanger_02</strain>
    </source>
</reference>
<gene>
    <name evidence="3" type="ORF">OCV65_07580</name>
</gene>
<comment type="caution">
    <text evidence="3">The sequence shown here is derived from an EMBL/GenBank/DDBJ whole genome shotgun (WGS) entry which is preliminary data.</text>
</comment>
<keyword evidence="4" id="KW-1185">Reference proteome</keyword>
<evidence type="ECO:0000256" key="2">
    <source>
        <dbReference type="ARBA" id="ARBA00022801"/>
    </source>
</evidence>
<accession>A0ABT2S761</accession>
<protein>
    <submittedName>
        <fullName evidence="3">ADP-ribosylglycohydrolase family protein</fullName>
    </submittedName>
</protein>
<dbReference type="InterPro" id="IPR050792">
    <property type="entry name" value="ADP-ribosylglycohydrolase"/>
</dbReference>
<dbReference type="InterPro" id="IPR005502">
    <property type="entry name" value="Ribosyl_crysJ1"/>
</dbReference>
<dbReference type="PANTHER" id="PTHR16222:SF24">
    <property type="entry name" value="ADP-RIBOSYLHYDROLASE ARH3"/>
    <property type="match status" value="1"/>
</dbReference>
<evidence type="ECO:0000313" key="3">
    <source>
        <dbReference type="EMBL" id="MCU6700090.1"/>
    </source>
</evidence>
<evidence type="ECO:0000256" key="1">
    <source>
        <dbReference type="ARBA" id="ARBA00010702"/>
    </source>
</evidence>
<dbReference type="EMBL" id="JAOQJV010000008">
    <property type="protein sequence ID" value="MCU6700090.1"/>
    <property type="molecule type" value="Genomic_DNA"/>
</dbReference>
<dbReference type="InterPro" id="IPR036705">
    <property type="entry name" value="Ribosyl_crysJ1_sf"/>
</dbReference>
<dbReference type="RefSeq" id="WP_262581547.1">
    <property type="nucleotide sequence ID" value="NZ_JAOQJV010000008.1"/>
</dbReference>
<organism evidence="3 4">
    <name type="scientific">Dorea ammoniilytica</name>
    <dbReference type="NCBI Taxonomy" id="2981788"/>
    <lineage>
        <taxon>Bacteria</taxon>
        <taxon>Bacillati</taxon>
        <taxon>Bacillota</taxon>
        <taxon>Clostridia</taxon>
        <taxon>Lachnospirales</taxon>
        <taxon>Lachnospiraceae</taxon>
        <taxon>Dorea</taxon>
    </lineage>
</organism>
<keyword evidence="2" id="KW-0378">Hydrolase</keyword>
<sequence>MYDKILGCLLGAATGDAMGAATEAKSTGQIKEIFGGRVESFQKPPRDVQARGRKPGQVTDAFSIPYMLTNAIVQADGKITREIAMESLLEWGDTEYFEPFAGMTTRKAIIEMNRQKKMNTWDYIGHLGNKLFKGHYYALSSNGAAVKAYPAGLFSNGNVDKAIENAMEIAISSHDDPWSVSGACAIAAAICEAMKYDATVYSIVQAAKYGCREGEALARKRTDIHVYPGPSVAKRLDMAIDIALHTSDDKNPVDEMRDRIGSGPAIAETVPTAIGIFIAERGDGMKCICDGVNIGDETSAIASIVGALCGTFRGSRSFPEDYLDFLNEQNGFDLELQAGGVLSACENLS</sequence>
<evidence type="ECO:0000313" key="4">
    <source>
        <dbReference type="Proteomes" id="UP001207605"/>
    </source>
</evidence>